<feature type="region of interest" description="Disordered" evidence="1">
    <location>
        <begin position="63"/>
        <end position="107"/>
    </location>
</feature>
<feature type="compositionally biased region" description="Polar residues" evidence="1">
    <location>
        <begin position="97"/>
        <end position="107"/>
    </location>
</feature>
<dbReference type="InterPro" id="IPR001387">
    <property type="entry name" value="Cro/C1-type_HTH"/>
</dbReference>
<gene>
    <name evidence="3" type="ordered locus">Mesop_3722</name>
</gene>
<dbReference type="STRING" id="536019.Mesop_3722"/>
<dbReference type="KEGG" id="mop:Mesop_3722"/>
<evidence type="ECO:0000256" key="1">
    <source>
        <dbReference type="SAM" id="MobiDB-lite"/>
    </source>
</evidence>
<dbReference type="Gene3D" id="1.10.260.40">
    <property type="entry name" value="lambda repressor-like DNA-binding domains"/>
    <property type="match status" value="1"/>
</dbReference>
<organism evidence="3 4">
    <name type="scientific">Mesorhizobium opportunistum (strain LMG 24607 / HAMBI 3007 / WSM2075)</name>
    <dbReference type="NCBI Taxonomy" id="536019"/>
    <lineage>
        <taxon>Bacteria</taxon>
        <taxon>Pseudomonadati</taxon>
        <taxon>Pseudomonadota</taxon>
        <taxon>Alphaproteobacteria</taxon>
        <taxon>Hyphomicrobiales</taxon>
        <taxon>Phyllobacteriaceae</taxon>
        <taxon>Mesorhizobium</taxon>
    </lineage>
</organism>
<accession>F7XZV0</accession>
<proteinExistence type="predicted"/>
<evidence type="ECO:0000259" key="2">
    <source>
        <dbReference type="PROSITE" id="PS50943"/>
    </source>
</evidence>
<dbReference type="Pfam" id="PF01381">
    <property type="entry name" value="HTH_3"/>
    <property type="match status" value="1"/>
</dbReference>
<dbReference type="EMBL" id="CP002279">
    <property type="protein sequence ID" value="AEH88164.1"/>
    <property type="molecule type" value="Genomic_DNA"/>
</dbReference>
<dbReference type="AlphaFoldDB" id="F7XZV0"/>
<dbReference type="GO" id="GO:0003677">
    <property type="term" value="F:DNA binding"/>
    <property type="evidence" value="ECO:0007669"/>
    <property type="project" value="InterPro"/>
</dbReference>
<feature type="domain" description="HTH cro/C1-type" evidence="2">
    <location>
        <begin position="1"/>
        <end position="37"/>
    </location>
</feature>
<name>F7XZV0_MESOW</name>
<dbReference type="SUPFAM" id="SSF47413">
    <property type="entry name" value="lambda repressor-like DNA-binding domains"/>
    <property type="match status" value="1"/>
</dbReference>
<dbReference type="Proteomes" id="UP000001623">
    <property type="component" value="Chromosome"/>
</dbReference>
<dbReference type="InterPro" id="IPR010982">
    <property type="entry name" value="Lambda_DNA-bd_dom_sf"/>
</dbReference>
<evidence type="ECO:0000313" key="4">
    <source>
        <dbReference type="Proteomes" id="UP000001623"/>
    </source>
</evidence>
<dbReference type="CDD" id="cd00093">
    <property type="entry name" value="HTH_XRE"/>
    <property type="match status" value="1"/>
</dbReference>
<dbReference type="PROSITE" id="PS50943">
    <property type="entry name" value="HTH_CROC1"/>
    <property type="match status" value="1"/>
</dbReference>
<dbReference type="HOGENOM" id="CLU_2206905_0_0_5"/>
<reference evidence="3 4" key="1">
    <citation type="submission" date="2010-10" db="EMBL/GenBank/DDBJ databases">
        <title>Complete sequence of Mesorhizobium opportunistum WSM2075.</title>
        <authorList>
            <consortium name="US DOE Joint Genome Institute"/>
            <person name="Lucas S."/>
            <person name="Copeland A."/>
            <person name="Lapidus A."/>
            <person name="Cheng J.-F."/>
            <person name="Bruce D."/>
            <person name="Goodwin L."/>
            <person name="Pitluck S."/>
            <person name="Chertkov O."/>
            <person name="Misra M."/>
            <person name="Detter J.C."/>
            <person name="Han C."/>
            <person name="Tapia R."/>
            <person name="Land M."/>
            <person name="Hauser L."/>
            <person name="Kyrpides N."/>
            <person name="Ovchinnikova G."/>
            <person name="Mavrommatis K.M."/>
            <person name="Tiwari R.P."/>
            <person name="Howieson J.G."/>
            <person name="O'Hara G.W."/>
            <person name="Nandasena K.G."/>
            <person name="Woyke T."/>
        </authorList>
    </citation>
    <scope>NUCLEOTIDE SEQUENCE [LARGE SCALE GENOMIC DNA]</scope>
    <source>
        <strain evidence="4">LMG 24607 / HAMBI 3007 / WSM2075</strain>
    </source>
</reference>
<protein>
    <submittedName>
        <fullName evidence="3">Transcriptional regulator, XRE family</fullName>
    </submittedName>
</protein>
<sequence>MTQAEFAALAGVTQASVSRWEAGVAPSLDDMRAIREAAIARGIAWDDAWFFAVPGEAVAAEPVGEPQRPAAGHCNDFDATPPGVAAGPDASQAGAGLSNQRNQEMAE</sequence>
<evidence type="ECO:0000313" key="3">
    <source>
        <dbReference type="EMBL" id="AEH88164.1"/>
    </source>
</evidence>